<proteinExistence type="predicted"/>
<dbReference type="InterPro" id="IPR010982">
    <property type="entry name" value="Lambda_DNA-bd_dom_sf"/>
</dbReference>
<feature type="domain" description="HTH cro/C1-type" evidence="1">
    <location>
        <begin position="12"/>
        <end position="66"/>
    </location>
</feature>
<dbReference type="AlphaFoldDB" id="A0A679GXN4"/>
<protein>
    <submittedName>
        <fullName evidence="2">Transcriptional regulator</fullName>
    </submittedName>
</protein>
<name>A0A679GXN4_9GAMM</name>
<dbReference type="SUPFAM" id="SSF47413">
    <property type="entry name" value="lambda repressor-like DNA-binding domains"/>
    <property type="match status" value="1"/>
</dbReference>
<dbReference type="Pfam" id="PF17765">
    <property type="entry name" value="MLTR_LBD"/>
    <property type="match status" value="1"/>
</dbReference>
<evidence type="ECO:0000259" key="1">
    <source>
        <dbReference type="PROSITE" id="PS50943"/>
    </source>
</evidence>
<dbReference type="PANTHER" id="PTHR35010">
    <property type="entry name" value="BLL4672 PROTEIN-RELATED"/>
    <property type="match status" value="1"/>
</dbReference>
<dbReference type="EMBL" id="AP022642">
    <property type="protein sequence ID" value="BCA31467.1"/>
    <property type="molecule type" value="Genomic_DNA"/>
</dbReference>
<dbReference type="InterPro" id="IPR041413">
    <property type="entry name" value="MLTR_LBD"/>
</dbReference>
<dbReference type="PROSITE" id="PS50943">
    <property type="entry name" value="HTH_CROC1"/>
    <property type="match status" value="1"/>
</dbReference>
<dbReference type="SMART" id="SM00530">
    <property type="entry name" value="HTH_XRE"/>
    <property type="match status" value="1"/>
</dbReference>
<dbReference type="CDD" id="cd00093">
    <property type="entry name" value="HTH_XRE"/>
    <property type="match status" value="1"/>
</dbReference>
<dbReference type="KEGG" id="poj:PtoMrB4_54440"/>
<dbReference type="Gene3D" id="3.30.450.180">
    <property type="match status" value="1"/>
</dbReference>
<organism evidence="2 3">
    <name type="scientific">Metapseudomonas otitidis</name>
    <dbReference type="NCBI Taxonomy" id="319939"/>
    <lineage>
        <taxon>Bacteria</taxon>
        <taxon>Pseudomonadati</taxon>
        <taxon>Pseudomonadota</taxon>
        <taxon>Gammaproteobacteria</taxon>
        <taxon>Pseudomonadales</taxon>
        <taxon>Pseudomonadaceae</taxon>
        <taxon>Metapseudomonas</taxon>
    </lineage>
</organism>
<dbReference type="PANTHER" id="PTHR35010:SF4">
    <property type="entry name" value="BLL5781 PROTEIN"/>
    <property type="match status" value="1"/>
</dbReference>
<evidence type="ECO:0000313" key="3">
    <source>
        <dbReference type="Proteomes" id="UP000501237"/>
    </source>
</evidence>
<dbReference type="InterPro" id="IPR001387">
    <property type="entry name" value="Cro/C1-type_HTH"/>
</dbReference>
<evidence type="ECO:0000313" key="2">
    <source>
        <dbReference type="EMBL" id="BCA31467.1"/>
    </source>
</evidence>
<dbReference type="Proteomes" id="UP000501237">
    <property type="component" value="Chromosome"/>
</dbReference>
<dbReference type="GO" id="GO:0003677">
    <property type="term" value="F:DNA binding"/>
    <property type="evidence" value="ECO:0007669"/>
    <property type="project" value="InterPro"/>
</dbReference>
<gene>
    <name evidence="2" type="ORF">PtoMrB4_54440</name>
</gene>
<sequence length="263" mass="28573">MNAPTLPIGALLRHWRQRRRLSQLDLACSADISTRHLSFVETGRAQPSREMLLHLAEHLEIPLRERNRLLASAGFAPLYPQHSLDDPALDAARQAIGQLLKAHEPNPALAIDRHWNLLAANDAVMALVAGVSPALLAPPINALRLSLHPEGLAPRILNLGTWRAHLLARLRRDLEASGDEALAALHAELAAYPAPPSAETPSGDAVLVPLLLDTPLGVIRFISTITVFGTPVDITLSELALETLFPADPESAERLRQLVRPSE</sequence>
<dbReference type="RefSeq" id="WP_172434956.1">
    <property type="nucleotide sequence ID" value="NZ_AP022642.1"/>
</dbReference>
<dbReference type="Gene3D" id="1.10.260.40">
    <property type="entry name" value="lambda repressor-like DNA-binding domains"/>
    <property type="match status" value="1"/>
</dbReference>
<dbReference type="GeneID" id="57400669"/>
<accession>A0A679GXN4</accession>
<reference evidence="2 3" key="1">
    <citation type="journal article" date="2020" name="Microbiol. Resour. Announc.">
        <title>Complete genome sequence of Pseudomonas otitidis strain MrB4, isolated from Lake Biwa in Japan.</title>
        <authorList>
            <person name="Miyazaki K."/>
            <person name="Hase E."/>
            <person name="Maruya T."/>
        </authorList>
    </citation>
    <scope>NUCLEOTIDE SEQUENCE [LARGE SCALE GENOMIC DNA]</scope>
    <source>
        <strain evidence="2 3">MrB4</strain>
    </source>
</reference>
<dbReference type="Pfam" id="PF13560">
    <property type="entry name" value="HTH_31"/>
    <property type="match status" value="1"/>
</dbReference>